<reference evidence="2" key="2">
    <citation type="submission" date="2021-04" db="EMBL/GenBank/DDBJ databases">
        <authorList>
            <person name="Gilroy R."/>
        </authorList>
    </citation>
    <scope>NUCLEOTIDE SEQUENCE</scope>
    <source>
        <strain evidence="2">Gambia15-2214</strain>
    </source>
</reference>
<evidence type="ECO:0000313" key="2">
    <source>
        <dbReference type="EMBL" id="MBU3849026.1"/>
    </source>
</evidence>
<sequence>MKKFILGLIVCLSITSLTFANGVCNIHGEFIGNSCPYCNITTAAKDSKKYIEAIEDAMTVGESAGVISGYAMNSDSFNEFADNIAEHEFQSETLQKAQEIGKKIGDAVADVYIWVTSDE</sequence>
<evidence type="ECO:0000313" key="3">
    <source>
        <dbReference type="Proteomes" id="UP000823914"/>
    </source>
</evidence>
<dbReference type="Proteomes" id="UP000823914">
    <property type="component" value="Unassembled WGS sequence"/>
</dbReference>
<dbReference type="EMBL" id="JAHLFV010000011">
    <property type="protein sequence ID" value="MBU3849026.1"/>
    <property type="molecule type" value="Genomic_DNA"/>
</dbReference>
<protein>
    <recommendedName>
        <fullName evidence="4">Lipoprotein</fullName>
    </recommendedName>
</protein>
<proteinExistence type="predicted"/>
<reference evidence="2" key="1">
    <citation type="journal article" date="2021" name="PeerJ">
        <title>Extensive microbial diversity within the chicken gut microbiome revealed by metagenomics and culture.</title>
        <authorList>
            <person name="Gilroy R."/>
            <person name="Ravi A."/>
            <person name="Getino M."/>
            <person name="Pursley I."/>
            <person name="Horton D.L."/>
            <person name="Alikhan N.F."/>
            <person name="Baker D."/>
            <person name="Gharbi K."/>
            <person name="Hall N."/>
            <person name="Watson M."/>
            <person name="Adriaenssens E.M."/>
            <person name="Foster-Nyarko E."/>
            <person name="Jarju S."/>
            <person name="Secka A."/>
            <person name="Antonio M."/>
            <person name="Oren A."/>
            <person name="Chaudhuri R.R."/>
            <person name="La Ragione R."/>
            <person name="Hildebrand F."/>
            <person name="Pallen M.J."/>
        </authorList>
    </citation>
    <scope>NUCLEOTIDE SEQUENCE</scope>
    <source>
        <strain evidence="2">Gambia15-2214</strain>
    </source>
</reference>
<name>A0A9E2L1N2_9SPIR</name>
<keyword evidence="1" id="KW-0732">Signal</keyword>
<comment type="caution">
    <text evidence="2">The sequence shown here is derived from an EMBL/GenBank/DDBJ whole genome shotgun (WGS) entry which is preliminary data.</text>
</comment>
<dbReference type="AlphaFoldDB" id="A0A9E2L1N2"/>
<organism evidence="2 3">
    <name type="scientific">Candidatus Treponema excrementipullorum</name>
    <dbReference type="NCBI Taxonomy" id="2838768"/>
    <lineage>
        <taxon>Bacteria</taxon>
        <taxon>Pseudomonadati</taxon>
        <taxon>Spirochaetota</taxon>
        <taxon>Spirochaetia</taxon>
        <taxon>Spirochaetales</taxon>
        <taxon>Treponemataceae</taxon>
        <taxon>Treponema</taxon>
    </lineage>
</organism>
<feature type="chain" id="PRO_5039657221" description="Lipoprotein" evidence="1">
    <location>
        <begin position="21"/>
        <end position="119"/>
    </location>
</feature>
<feature type="signal peptide" evidence="1">
    <location>
        <begin position="1"/>
        <end position="20"/>
    </location>
</feature>
<evidence type="ECO:0000256" key="1">
    <source>
        <dbReference type="SAM" id="SignalP"/>
    </source>
</evidence>
<accession>A0A9E2L1N2</accession>
<evidence type="ECO:0008006" key="4">
    <source>
        <dbReference type="Google" id="ProtNLM"/>
    </source>
</evidence>
<gene>
    <name evidence="2" type="ORF">IAA16_00495</name>
</gene>